<name>A0A3N1FTE7_9ACTN</name>
<feature type="region of interest" description="Disordered" evidence="1">
    <location>
        <begin position="1"/>
        <end position="23"/>
    </location>
</feature>
<comment type="caution">
    <text evidence="2">The sequence shown here is derived from an EMBL/GenBank/DDBJ whole genome shotgun (WGS) entry which is preliminary data.</text>
</comment>
<dbReference type="Proteomes" id="UP000271683">
    <property type="component" value="Unassembled WGS sequence"/>
</dbReference>
<accession>A0A3N1FTE7</accession>
<proteinExistence type="predicted"/>
<evidence type="ECO:0000313" key="3">
    <source>
        <dbReference type="Proteomes" id="UP000271683"/>
    </source>
</evidence>
<gene>
    <name evidence="2" type="ORF">EDD30_7658</name>
</gene>
<protein>
    <submittedName>
        <fullName evidence="2">Uncharacterized protein</fullName>
    </submittedName>
</protein>
<evidence type="ECO:0000256" key="1">
    <source>
        <dbReference type="SAM" id="MobiDB-lite"/>
    </source>
</evidence>
<feature type="compositionally biased region" description="Polar residues" evidence="1">
    <location>
        <begin position="1"/>
        <end position="18"/>
    </location>
</feature>
<dbReference type="EMBL" id="RJKL01000002">
    <property type="protein sequence ID" value="ROP21262.1"/>
    <property type="molecule type" value="Genomic_DNA"/>
</dbReference>
<sequence>MTTEQVTESRRQVSSGDSESVPVSDLVEVEAPKVSSLQSSLHSWTATLRKQLRAGLGWLREYLTPPSVLAEAPASVAELRRYARWGAWTSSTAGLLRNLGIGWYRLVGLPVTVVCRYVEWIWQRPGRAIPVYLLWKLLISTGPGPWAAEHLIRPVLGVLAWVLL</sequence>
<dbReference type="AlphaFoldDB" id="A0A3N1FTE7"/>
<organism evidence="2 3">
    <name type="scientific">Couchioplanes caeruleus</name>
    <dbReference type="NCBI Taxonomy" id="56438"/>
    <lineage>
        <taxon>Bacteria</taxon>
        <taxon>Bacillati</taxon>
        <taxon>Actinomycetota</taxon>
        <taxon>Actinomycetes</taxon>
        <taxon>Micromonosporales</taxon>
        <taxon>Micromonosporaceae</taxon>
        <taxon>Couchioplanes</taxon>
    </lineage>
</organism>
<reference evidence="2 3" key="1">
    <citation type="submission" date="2018-11" db="EMBL/GenBank/DDBJ databases">
        <title>Sequencing the genomes of 1000 actinobacteria strains.</title>
        <authorList>
            <person name="Klenk H.-P."/>
        </authorList>
    </citation>
    <scope>NUCLEOTIDE SEQUENCE [LARGE SCALE GENOMIC DNA]</scope>
    <source>
        <strain evidence="2 3">DSM 43634</strain>
    </source>
</reference>
<evidence type="ECO:0000313" key="2">
    <source>
        <dbReference type="EMBL" id="ROP21262.1"/>
    </source>
</evidence>